<dbReference type="PIRSF" id="PIRSF004976">
    <property type="entry name" value="ATPase_YdaO"/>
    <property type="match status" value="1"/>
</dbReference>
<dbReference type="InterPro" id="IPR014729">
    <property type="entry name" value="Rossmann-like_a/b/a_fold"/>
</dbReference>
<evidence type="ECO:0000259" key="2">
    <source>
        <dbReference type="Pfam" id="PF01171"/>
    </source>
</evidence>
<dbReference type="GO" id="GO:0016740">
    <property type="term" value="F:transferase activity"/>
    <property type="evidence" value="ECO:0007669"/>
    <property type="project" value="UniProtKB-KW"/>
</dbReference>
<dbReference type="CDD" id="cd24138">
    <property type="entry name" value="TtcA-like"/>
    <property type="match status" value="1"/>
</dbReference>
<dbReference type="PaxDb" id="195103-CPF_1746"/>
<dbReference type="Proteomes" id="UP000001823">
    <property type="component" value="Chromosome"/>
</dbReference>
<dbReference type="eggNOG" id="COG0037">
    <property type="taxonomic scope" value="Bacteria"/>
</dbReference>
<evidence type="ECO:0000256" key="1">
    <source>
        <dbReference type="ARBA" id="ARBA00022679"/>
    </source>
</evidence>
<organism evidence="3 4">
    <name type="scientific">Clostridium perfringens (strain ATCC 13124 / DSM 756 / JCM 1290 / NCIMB 6125 / NCTC 8237 / Type A)</name>
    <dbReference type="NCBI Taxonomy" id="195103"/>
    <lineage>
        <taxon>Bacteria</taxon>
        <taxon>Bacillati</taxon>
        <taxon>Bacillota</taxon>
        <taxon>Clostridia</taxon>
        <taxon>Eubacteriales</taxon>
        <taxon>Clostridiaceae</taxon>
        <taxon>Clostridium</taxon>
    </lineage>
</organism>
<dbReference type="HOGENOM" id="CLU_026481_5_0_9"/>
<keyword evidence="4" id="KW-1185">Reference proteome</keyword>
<dbReference type="InterPro" id="IPR011063">
    <property type="entry name" value="TilS/TtcA_N"/>
</dbReference>
<dbReference type="GO" id="GO:0008033">
    <property type="term" value="P:tRNA processing"/>
    <property type="evidence" value="ECO:0007669"/>
    <property type="project" value="InterPro"/>
</dbReference>
<dbReference type="SUPFAM" id="SSF52402">
    <property type="entry name" value="Adenine nucleotide alpha hydrolases-like"/>
    <property type="match status" value="1"/>
</dbReference>
<accession>A0A0H2YPJ3</accession>
<evidence type="ECO:0000313" key="3">
    <source>
        <dbReference type="EMBL" id="ABG82253.1"/>
    </source>
</evidence>
<keyword evidence="1" id="KW-0808">Transferase</keyword>
<dbReference type="STRING" id="195103.CPF_1746"/>
<dbReference type="AlphaFoldDB" id="A0A0H2YPJ3"/>
<proteinExistence type="predicted"/>
<dbReference type="Pfam" id="PF01171">
    <property type="entry name" value="ATP_bind_3"/>
    <property type="match status" value="1"/>
</dbReference>
<dbReference type="Gene3D" id="3.40.50.620">
    <property type="entry name" value="HUPs"/>
    <property type="match status" value="1"/>
</dbReference>
<dbReference type="PANTHER" id="PTHR43686:SF1">
    <property type="entry name" value="AMINOTRAN_5 DOMAIN-CONTAINING PROTEIN"/>
    <property type="match status" value="1"/>
</dbReference>
<reference evidence="3 4" key="1">
    <citation type="journal article" date="2006" name="Genome Res.">
        <title>Skewed genomic variability in strains of the toxigenic bacterial pathogen, Clostridium perfringens.</title>
        <authorList>
            <person name="Myers G.S."/>
            <person name="Rasko D.A."/>
            <person name="Cheung J.K."/>
            <person name="Ravel J."/>
            <person name="Seshadri R."/>
            <person name="Deboy R.T."/>
            <person name="Ren Q."/>
            <person name="Varga J."/>
            <person name="Awad M.M."/>
            <person name="Brinkac L.M."/>
            <person name="Daugherty S.C."/>
            <person name="Haft D.H."/>
            <person name="Dodson R.J."/>
            <person name="Madupu R."/>
            <person name="Nelson W.C."/>
            <person name="Rosovitz M.J."/>
            <person name="Sullivan S.A."/>
            <person name="Khouri H."/>
            <person name="Dimitrov G.I."/>
            <person name="Watkins K.L."/>
            <person name="Mulligan S."/>
            <person name="Benton J."/>
            <person name="Radune D."/>
            <person name="Fisher D.J."/>
            <person name="Atkins H.S."/>
            <person name="Hiscox T."/>
            <person name="Jost B.H."/>
            <person name="Billington S.J."/>
            <person name="Songer J.G."/>
            <person name="McClane B.A."/>
            <person name="Titball R.W."/>
            <person name="Rood J.I."/>
            <person name="Melville S.B."/>
            <person name="Paulsen I.T."/>
        </authorList>
    </citation>
    <scope>NUCLEOTIDE SEQUENCE [LARGE SCALE GENOMIC DNA]</scope>
    <source>
        <strain evidence="4">ATCC 13124 / DSM 756 / JCM 1290 / NCIMB 6125 / NCTC 8237 / S 107 / Type A</strain>
    </source>
</reference>
<feature type="domain" description="tRNA(Ile)-lysidine/2-thiocytidine synthase N-terminal" evidence="2">
    <location>
        <begin position="55"/>
        <end position="218"/>
    </location>
</feature>
<evidence type="ECO:0000313" key="4">
    <source>
        <dbReference type="Proteomes" id="UP000001823"/>
    </source>
</evidence>
<sequence length="345" mass="39504">MSGVAGEGCEILVPFNERRPLAEIERSLVKTYRKQVWSKFIKAIKDYKLVEEGDKIAIAISGGKDSLIMAKLFQELKKHGQINFELVFLAMDPGYHPQIRELLEDNCKYLDIPVHIYDSGIFQVVDKIAKDYPCYMCARMRRGSLYGKAKELGCNKLALGHHFNDVIETTMLNVLYAGNFKTMLPKLKAANFDGIELIRPLYYIEEKYIKRWIQRAGIWPLNCACMVAAKKIGNKRFEIKDMIEEFKEKFDGVDKSIFRAAQNVSVDSILGWDIDGEHYSYLDFYDEESLLNSTAELKQKGLVNEAVAYERQNIARNLIGLLDDEVIAEKTGLSLKEIKSMQIDN</sequence>
<dbReference type="KEGG" id="cpf:CPF_1746"/>
<dbReference type="EMBL" id="CP000246">
    <property type="protein sequence ID" value="ABG82253.1"/>
    <property type="molecule type" value="Genomic_DNA"/>
</dbReference>
<gene>
    <name evidence="3" type="ordered locus">CPF_1746</name>
</gene>
<dbReference type="InterPro" id="IPR035107">
    <property type="entry name" value="tRNA_thiolation_TtcA_Ctu1"/>
</dbReference>
<name>A0A0H2YPJ3_CLOP1</name>
<dbReference type="PANTHER" id="PTHR43686">
    <property type="entry name" value="SULFURTRANSFERASE-RELATED"/>
    <property type="match status" value="1"/>
</dbReference>
<protein>
    <submittedName>
        <fullName evidence="3">PP-loop family protein</fullName>
    </submittedName>
</protein>